<dbReference type="InterPro" id="IPR008991">
    <property type="entry name" value="Translation_prot_SH3-like_sf"/>
</dbReference>
<evidence type="ECO:0000313" key="8">
    <source>
        <dbReference type="Proteomes" id="UP000199029"/>
    </source>
</evidence>
<keyword evidence="8" id="KW-1185">Reference proteome</keyword>
<evidence type="ECO:0000256" key="1">
    <source>
        <dbReference type="ARBA" id="ARBA00005781"/>
    </source>
</evidence>
<dbReference type="Proteomes" id="UP000199029">
    <property type="component" value="Unassembled WGS sequence"/>
</dbReference>
<evidence type="ECO:0000256" key="4">
    <source>
        <dbReference type="ARBA" id="ARBA00035171"/>
    </source>
</evidence>
<keyword evidence="2 5" id="KW-0689">Ribosomal protein</keyword>
<keyword evidence="3 5" id="KW-0687">Ribonucleoprotein</keyword>
<comment type="similarity">
    <text evidence="1 5 6">Belongs to the bacterial ribosomal protein bL19 family.</text>
</comment>
<dbReference type="PANTHER" id="PTHR15680">
    <property type="entry name" value="RIBOSOMAL PROTEIN L19"/>
    <property type="match status" value="1"/>
</dbReference>
<dbReference type="STRING" id="1227077.SAMN04515668_4127"/>
<accession>A0A1I6B0T6</accession>
<comment type="function">
    <text evidence="5 6">This protein is located at the 30S-50S ribosomal subunit interface and may play a role in the structure and function of the aminoacyl-tRNA binding site.</text>
</comment>
<dbReference type="GO" id="GO:0022625">
    <property type="term" value="C:cytosolic large ribosomal subunit"/>
    <property type="evidence" value="ECO:0007669"/>
    <property type="project" value="TreeGrafter"/>
</dbReference>
<dbReference type="PANTHER" id="PTHR15680:SF9">
    <property type="entry name" value="LARGE RIBOSOMAL SUBUNIT PROTEIN BL19M"/>
    <property type="match status" value="1"/>
</dbReference>
<dbReference type="PRINTS" id="PR00061">
    <property type="entry name" value="RIBOSOMALL19"/>
</dbReference>
<gene>
    <name evidence="5" type="primary">rplS</name>
    <name evidence="7" type="ORF">SAMN04515668_4127</name>
</gene>
<dbReference type="HAMAP" id="MF_00402">
    <property type="entry name" value="Ribosomal_bL19"/>
    <property type="match status" value="1"/>
</dbReference>
<evidence type="ECO:0000256" key="6">
    <source>
        <dbReference type="RuleBase" id="RU000559"/>
    </source>
</evidence>
<dbReference type="AlphaFoldDB" id="A0A1I6B0T6"/>
<evidence type="ECO:0000256" key="5">
    <source>
        <dbReference type="HAMAP-Rule" id="MF_00402"/>
    </source>
</evidence>
<dbReference type="EMBL" id="FOXS01000006">
    <property type="protein sequence ID" value="SFQ74407.1"/>
    <property type="molecule type" value="Genomic_DNA"/>
</dbReference>
<dbReference type="InterPro" id="IPR038657">
    <property type="entry name" value="Ribosomal_bL19_sf"/>
</dbReference>
<dbReference type="Gene3D" id="2.30.30.790">
    <property type="match status" value="1"/>
</dbReference>
<reference evidence="8" key="1">
    <citation type="submission" date="2016-10" db="EMBL/GenBank/DDBJ databases">
        <authorList>
            <person name="Varghese N."/>
            <person name="Submissions S."/>
        </authorList>
    </citation>
    <scope>NUCLEOTIDE SEQUENCE [LARGE SCALE GENOMIC DNA]</scope>
    <source>
        <strain evidence="8">OR362-8,ATCC BAA-1266,JCM 13504</strain>
    </source>
</reference>
<name>A0A1I6B0T6_HYMAR</name>
<dbReference type="SUPFAM" id="SSF50104">
    <property type="entry name" value="Translation proteins SH3-like domain"/>
    <property type="match status" value="1"/>
</dbReference>
<evidence type="ECO:0000256" key="2">
    <source>
        <dbReference type="ARBA" id="ARBA00022980"/>
    </source>
</evidence>
<dbReference type="GO" id="GO:0003735">
    <property type="term" value="F:structural constituent of ribosome"/>
    <property type="evidence" value="ECO:0007669"/>
    <property type="project" value="InterPro"/>
</dbReference>
<dbReference type="FunFam" id="2.30.30.790:FF:000001">
    <property type="entry name" value="50S ribosomal protein L19"/>
    <property type="match status" value="1"/>
</dbReference>
<sequence>MLYKPLAILNGKRYLCGPFRKILNPDGGAVFRNFSAMSVLLDFIQAESQERRASFPQFAAGDTVNVHVKIREGNKERIQQFQGVVLQRRNPSSNGETFTVRKISNQIGTERIFPLLSPNIDKIEVIRRGKVRRARLFYLRGLSGKASRIKERRLNQVAKATA</sequence>
<dbReference type="PROSITE" id="PS01015">
    <property type="entry name" value="RIBOSOMAL_L19"/>
    <property type="match status" value="1"/>
</dbReference>
<dbReference type="InterPro" id="IPR018257">
    <property type="entry name" value="Ribosomal_bL19_CS"/>
</dbReference>
<proteinExistence type="inferred from homology"/>
<dbReference type="Pfam" id="PF01245">
    <property type="entry name" value="Ribosomal_L19"/>
    <property type="match status" value="1"/>
</dbReference>
<dbReference type="InterPro" id="IPR001857">
    <property type="entry name" value="Ribosomal_bL19"/>
</dbReference>
<evidence type="ECO:0000256" key="3">
    <source>
        <dbReference type="ARBA" id="ARBA00023274"/>
    </source>
</evidence>
<organism evidence="7 8">
    <name type="scientific">Hymenobacter arizonensis</name>
    <name type="common">Siccationidurans arizonensis</name>
    <dbReference type="NCBI Taxonomy" id="1227077"/>
    <lineage>
        <taxon>Bacteria</taxon>
        <taxon>Pseudomonadati</taxon>
        <taxon>Bacteroidota</taxon>
        <taxon>Cytophagia</taxon>
        <taxon>Cytophagales</taxon>
        <taxon>Hymenobacteraceae</taxon>
        <taxon>Hymenobacter</taxon>
    </lineage>
</organism>
<protein>
    <recommendedName>
        <fullName evidence="4 5">Large ribosomal subunit protein bL19</fullName>
    </recommendedName>
</protein>
<evidence type="ECO:0000313" key="7">
    <source>
        <dbReference type="EMBL" id="SFQ74407.1"/>
    </source>
</evidence>
<dbReference type="GO" id="GO:0006412">
    <property type="term" value="P:translation"/>
    <property type="evidence" value="ECO:0007669"/>
    <property type="project" value="UniProtKB-UniRule"/>
</dbReference>
<dbReference type="NCBIfam" id="TIGR01024">
    <property type="entry name" value="rplS_bact"/>
    <property type="match status" value="1"/>
</dbReference>